<protein>
    <submittedName>
        <fullName evidence="2">Uncharacterized protein</fullName>
    </submittedName>
</protein>
<dbReference type="EMBL" id="LR798196">
    <property type="protein sequence ID" value="CAB5144479.1"/>
    <property type="molecule type" value="Genomic_DNA"/>
</dbReference>
<name>A0A6J7W309_9CAUD</name>
<evidence type="ECO:0000256" key="1">
    <source>
        <dbReference type="SAM" id="Phobius"/>
    </source>
</evidence>
<accession>A0A6J7W309</accession>
<proteinExistence type="predicted"/>
<keyword evidence="1" id="KW-0812">Transmembrane</keyword>
<evidence type="ECO:0000313" key="2">
    <source>
        <dbReference type="EMBL" id="CAB5144479.1"/>
    </source>
</evidence>
<feature type="transmembrane region" description="Helical" evidence="1">
    <location>
        <begin position="34"/>
        <end position="53"/>
    </location>
</feature>
<reference evidence="2" key="1">
    <citation type="submission" date="2020-05" db="EMBL/GenBank/DDBJ databases">
        <authorList>
            <person name="Chiriac C."/>
            <person name="Salcher M."/>
            <person name="Ghai R."/>
            <person name="Kavagutti S V."/>
        </authorList>
    </citation>
    <scope>NUCLEOTIDE SEQUENCE</scope>
</reference>
<keyword evidence="1" id="KW-1133">Transmembrane helix</keyword>
<organism evidence="2">
    <name type="scientific">uncultured Caudovirales phage</name>
    <dbReference type="NCBI Taxonomy" id="2100421"/>
    <lineage>
        <taxon>Viruses</taxon>
        <taxon>Duplodnaviria</taxon>
        <taxon>Heunggongvirae</taxon>
        <taxon>Uroviricota</taxon>
        <taxon>Caudoviricetes</taxon>
        <taxon>Peduoviridae</taxon>
        <taxon>Maltschvirus</taxon>
        <taxon>Maltschvirus maltsch</taxon>
    </lineage>
</organism>
<sequence length="54" mass="6088">MNTRKYPRTLNEAFGPYTSPYITETDPPMDWQDVVVLVGCLICLVCVIALVVLE</sequence>
<keyword evidence="1" id="KW-0472">Membrane</keyword>
<gene>
    <name evidence="2" type="ORF">UFOVP147_15</name>
</gene>